<evidence type="ECO:0000313" key="3">
    <source>
        <dbReference type="Proteomes" id="UP000306912"/>
    </source>
</evidence>
<dbReference type="GO" id="GO:0016787">
    <property type="term" value="F:hydrolase activity"/>
    <property type="evidence" value="ECO:0007669"/>
    <property type="project" value="UniProtKB-KW"/>
</dbReference>
<accession>A0A5R8QEI7</accession>
<proteinExistence type="predicted"/>
<organism evidence="2 3">
    <name type="scientific">Culicoidibacter larvae</name>
    <dbReference type="NCBI Taxonomy" id="2579976"/>
    <lineage>
        <taxon>Bacteria</taxon>
        <taxon>Bacillati</taxon>
        <taxon>Bacillota</taxon>
        <taxon>Culicoidibacteria</taxon>
        <taxon>Culicoidibacterales</taxon>
        <taxon>Culicoidibacteraceae</taxon>
        <taxon>Culicoidibacter</taxon>
    </lineage>
</organism>
<dbReference type="Proteomes" id="UP000306912">
    <property type="component" value="Unassembled WGS sequence"/>
</dbReference>
<dbReference type="Pfam" id="PF12697">
    <property type="entry name" value="Abhydrolase_6"/>
    <property type="match status" value="1"/>
</dbReference>
<dbReference type="Gene3D" id="3.40.50.1820">
    <property type="entry name" value="alpha/beta hydrolase"/>
    <property type="match status" value="1"/>
</dbReference>
<dbReference type="PANTHER" id="PTHR43798:SF33">
    <property type="entry name" value="HYDROLASE, PUTATIVE (AFU_ORTHOLOGUE AFUA_2G14860)-RELATED"/>
    <property type="match status" value="1"/>
</dbReference>
<dbReference type="RefSeq" id="WP_138190593.1">
    <property type="nucleotide sequence ID" value="NZ_VBWP01000003.1"/>
</dbReference>
<keyword evidence="2" id="KW-0378">Hydrolase</keyword>
<keyword evidence="3" id="KW-1185">Reference proteome</keyword>
<dbReference type="GO" id="GO:0016020">
    <property type="term" value="C:membrane"/>
    <property type="evidence" value="ECO:0007669"/>
    <property type="project" value="TreeGrafter"/>
</dbReference>
<comment type="caution">
    <text evidence="2">The sequence shown here is derived from an EMBL/GenBank/DDBJ whole genome shotgun (WGS) entry which is preliminary data.</text>
</comment>
<dbReference type="InterPro" id="IPR029058">
    <property type="entry name" value="AB_hydrolase_fold"/>
</dbReference>
<dbReference type="InterPro" id="IPR050266">
    <property type="entry name" value="AB_hydrolase_sf"/>
</dbReference>
<dbReference type="InParanoid" id="A0A5R8QEI7"/>
<gene>
    <name evidence="2" type="ORF">FEZ08_04880</name>
</gene>
<dbReference type="EMBL" id="VBWP01000003">
    <property type="protein sequence ID" value="TLG75386.1"/>
    <property type="molecule type" value="Genomic_DNA"/>
</dbReference>
<feature type="domain" description="AB hydrolase-1" evidence="1">
    <location>
        <begin position="22"/>
        <end position="242"/>
    </location>
</feature>
<dbReference type="PANTHER" id="PTHR43798">
    <property type="entry name" value="MONOACYLGLYCEROL LIPASE"/>
    <property type="match status" value="1"/>
</dbReference>
<dbReference type="InterPro" id="IPR000073">
    <property type="entry name" value="AB_hydrolase_1"/>
</dbReference>
<dbReference type="AlphaFoldDB" id="A0A5R8QEI7"/>
<reference evidence="2 3" key="1">
    <citation type="submission" date="2019-05" db="EMBL/GenBank/DDBJ databases">
        <title>Culicoidintestinum kansasii gen. nov., sp. nov. from the gastrointestinal tract of the biting midge, Culicoides sonorensis.</title>
        <authorList>
            <person name="Neupane S."/>
            <person name="Ghosh A."/>
            <person name="Gunther S."/>
            <person name="Martin K."/>
            <person name="Zurek L."/>
        </authorList>
    </citation>
    <scope>NUCLEOTIDE SEQUENCE [LARGE SCALE GENOMIC DNA]</scope>
    <source>
        <strain evidence="2 3">CS-1</strain>
    </source>
</reference>
<evidence type="ECO:0000313" key="2">
    <source>
        <dbReference type="EMBL" id="TLG75386.1"/>
    </source>
</evidence>
<sequence>MAYFEFASRKLFYQCIGDGEPVIFLHGNTASSKMFEFLLPLYTNHFKVILIDFLGNGASERVEHFPVDIWLWQAEQLINFIEFLDCGKVSLVGTSGGAYVAINAALQRPELINKVVADSFSGRKMPDDFIETLTAERTAAKANELSRQYYEWNQGPDWEKIVDMDTAALTQFVEQKHQLYSRPLQELTVPILLIGSQQDELLHGDFTQEYQALCKIIPNAEMYVFPSGGHPSILTNAEKTAELIIDFI</sequence>
<protein>
    <submittedName>
        <fullName evidence="2">Alpha/beta hydrolase</fullName>
    </submittedName>
</protein>
<dbReference type="OrthoDB" id="252464at2"/>
<name>A0A5R8QEI7_9FIRM</name>
<dbReference type="SUPFAM" id="SSF53474">
    <property type="entry name" value="alpha/beta-Hydrolases"/>
    <property type="match status" value="1"/>
</dbReference>
<evidence type="ECO:0000259" key="1">
    <source>
        <dbReference type="Pfam" id="PF12697"/>
    </source>
</evidence>